<dbReference type="Pfam" id="PF02772">
    <property type="entry name" value="S-AdoMet_synt_M"/>
    <property type="match status" value="1"/>
</dbReference>
<dbReference type="KEGG" id="mmai:sS8_3982"/>
<dbReference type="GO" id="GO:0006556">
    <property type="term" value="P:S-adenosylmethionine biosynthetic process"/>
    <property type="evidence" value="ECO:0007669"/>
    <property type="project" value="UniProtKB-UniRule"/>
</dbReference>
<dbReference type="EMBL" id="AP017928">
    <property type="protein sequence ID" value="BBA35913.1"/>
    <property type="molecule type" value="Genomic_DNA"/>
</dbReference>
<name>A0A250KW69_9GAMM</name>
<organism evidence="13 14">
    <name type="scientific">Methylocaldum marinum</name>
    <dbReference type="NCBI Taxonomy" id="1432792"/>
    <lineage>
        <taxon>Bacteria</taxon>
        <taxon>Pseudomonadati</taxon>
        <taxon>Pseudomonadota</taxon>
        <taxon>Gammaproteobacteria</taxon>
        <taxon>Methylococcales</taxon>
        <taxon>Methylococcaceae</taxon>
        <taxon>Methylocaldum</taxon>
    </lineage>
</organism>
<dbReference type="NCBIfam" id="TIGR01034">
    <property type="entry name" value="metK"/>
    <property type="match status" value="1"/>
</dbReference>
<dbReference type="CDD" id="cd18079">
    <property type="entry name" value="S-AdoMet_synt"/>
    <property type="match status" value="1"/>
</dbReference>
<keyword evidence="5" id="KW-0067">ATP-binding</keyword>
<dbReference type="InterPro" id="IPR022636">
    <property type="entry name" value="S-AdoMet_synthetase_sfam"/>
</dbReference>
<dbReference type="PANTHER" id="PTHR11964">
    <property type="entry name" value="S-ADENOSYLMETHIONINE SYNTHETASE"/>
    <property type="match status" value="1"/>
</dbReference>
<evidence type="ECO:0000313" key="13">
    <source>
        <dbReference type="EMBL" id="BBA35913.1"/>
    </source>
</evidence>
<dbReference type="InterPro" id="IPR022628">
    <property type="entry name" value="S-AdoMet_synt_N"/>
</dbReference>
<sequence>MKKSFLFTSESVTEGHPDRLCDTISDAIVDRFLQQDPYSHIVTECALSKGIAFIAARFASKATVDIPDLARLVIGGIGYRKEDFDAAECTVVTSLMAQPLDQRYEWDERELNDKEIDRITVRNQITQFGFACNHTTELMPFPITMANRLARQLTVARESKTVSYLSPDCTTQVGVEFENGKPGRIHSITLIAGPQGGGQVDAAQLRTDLLNHVVNPAFAGETVRPDDQTDVFINPRGIFPKTGPAAHSGMTGRKSASDTYGGYARHSGSALSGKDPCRIDRVGAYAARYAAKNVVAAGLAEECEVQLSYTIGLARPVSIQVITFGTGTVDEDTLKNRLEDCIDFRLGAIIRKFGLRYLPALYKGEFYRLLPAHGHLGTSFTDLPWETVDIANRLC</sequence>
<reference evidence="13 14" key="1">
    <citation type="submission" date="2016-12" db="EMBL/GenBank/DDBJ databases">
        <title>Genome sequencing of Methylocaldum marinum.</title>
        <authorList>
            <person name="Takeuchi M."/>
            <person name="Kamagata Y."/>
            <person name="Hiraoka S."/>
            <person name="Oshima K."/>
            <person name="Hattori M."/>
            <person name="Iwasaki W."/>
        </authorList>
    </citation>
    <scope>NUCLEOTIDE SEQUENCE [LARGE SCALE GENOMIC DNA]</scope>
    <source>
        <strain evidence="13 14">S8</strain>
    </source>
</reference>
<keyword evidence="3" id="KW-0479">Metal-binding</keyword>
<dbReference type="GO" id="GO:0004478">
    <property type="term" value="F:methionine adenosyltransferase activity"/>
    <property type="evidence" value="ECO:0007669"/>
    <property type="project" value="UniProtKB-UniRule"/>
</dbReference>
<feature type="domain" description="S-adenosylmethionine synthetase N-terminal" evidence="10">
    <location>
        <begin position="5"/>
        <end position="98"/>
    </location>
</feature>
<evidence type="ECO:0000256" key="5">
    <source>
        <dbReference type="ARBA" id="ARBA00022840"/>
    </source>
</evidence>
<dbReference type="GO" id="GO:0005524">
    <property type="term" value="F:ATP binding"/>
    <property type="evidence" value="ECO:0007669"/>
    <property type="project" value="UniProtKB-KW"/>
</dbReference>
<evidence type="ECO:0000313" key="14">
    <source>
        <dbReference type="Proteomes" id="UP000266313"/>
    </source>
</evidence>
<dbReference type="OrthoDB" id="9801686at2"/>
<keyword evidence="7" id="KW-0630">Potassium</keyword>
<dbReference type="Gene3D" id="3.30.300.10">
    <property type="match status" value="3"/>
</dbReference>
<evidence type="ECO:0000256" key="7">
    <source>
        <dbReference type="ARBA" id="ARBA00022958"/>
    </source>
</evidence>
<evidence type="ECO:0000259" key="12">
    <source>
        <dbReference type="Pfam" id="PF02773"/>
    </source>
</evidence>
<evidence type="ECO:0000256" key="8">
    <source>
        <dbReference type="NCBIfam" id="TIGR01034"/>
    </source>
</evidence>
<dbReference type="SUPFAM" id="SSF55973">
    <property type="entry name" value="S-adenosylmethionine synthetase"/>
    <property type="match status" value="3"/>
</dbReference>
<dbReference type="PIRSF" id="PIRSF000497">
    <property type="entry name" value="MAT"/>
    <property type="match status" value="1"/>
</dbReference>
<comment type="similarity">
    <text evidence="9">Belongs to the AdoMet synthase family.</text>
</comment>
<evidence type="ECO:0000259" key="11">
    <source>
        <dbReference type="Pfam" id="PF02772"/>
    </source>
</evidence>
<keyword evidence="1" id="KW-0554">One-carbon metabolism</keyword>
<dbReference type="InterPro" id="IPR022629">
    <property type="entry name" value="S-AdoMet_synt_central"/>
</dbReference>
<accession>A0A250KW69</accession>
<dbReference type="InterPro" id="IPR002133">
    <property type="entry name" value="S-AdoMet_synthetase"/>
</dbReference>
<feature type="domain" description="S-adenosylmethionine synthetase central" evidence="11">
    <location>
        <begin position="119"/>
        <end position="239"/>
    </location>
</feature>
<evidence type="ECO:0000256" key="9">
    <source>
        <dbReference type="RuleBase" id="RU004462"/>
    </source>
</evidence>
<gene>
    <name evidence="13" type="ORF">sS8_3982</name>
</gene>
<evidence type="ECO:0000259" key="10">
    <source>
        <dbReference type="Pfam" id="PF00438"/>
    </source>
</evidence>
<evidence type="ECO:0000256" key="3">
    <source>
        <dbReference type="ARBA" id="ARBA00022723"/>
    </source>
</evidence>
<evidence type="ECO:0000256" key="1">
    <source>
        <dbReference type="ARBA" id="ARBA00022563"/>
    </source>
</evidence>
<protein>
    <recommendedName>
        <fullName evidence="8">Methionine adenosyltransferase</fullName>
        <ecNumber evidence="8">2.5.1.6</ecNumber>
    </recommendedName>
</protein>
<evidence type="ECO:0000256" key="4">
    <source>
        <dbReference type="ARBA" id="ARBA00022741"/>
    </source>
</evidence>
<feature type="domain" description="S-adenosylmethionine synthetase C-terminal" evidence="12">
    <location>
        <begin position="243"/>
        <end position="386"/>
    </location>
</feature>
<keyword evidence="14" id="KW-1185">Reference proteome</keyword>
<dbReference type="Pfam" id="PF00438">
    <property type="entry name" value="S-AdoMet_synt_N"/>
    <property type="match status" value="1"/>
</dbReference>
<dbReference type="AlphaFoldDB" id="A0A250KW69"/>
<keyword evidence="6" id="KW-0460">Magnesium</keyword>
<dbReference type="GO" id="GO:0006730">
    <property type="term" value="P:one-carbon metabolic process"/>
    <property type="evidence" value="ECO:0007669"/>
    <property type="project" value="UniProtKB-KW"/>
</dbReference>
<dbReference type="RefSeq" id="WP_119631181.1">
    <property type="nucleotide sequence ID" value="NZ_AP017928.1"/>
</dbReference>
<dbReference type="Proteomes" id="UP000266313">
    <property type="component" value="Chromosome"/>
</dbReference>
<dbReference type="Pfam" id="PF02773">
    <property type="entry name" value="S-AdoMet_synt_C"/>
    <property type="match status" value="1"/>
</dbReference>
<evidence type="ECO:0000256" key="6">
    <source>
        <dbReference type="ARBA" id="ARBA00022842"/>
    </source>
</evidence>
<keyword evidence="4" id="KW-0547">Nucleotide-binding</keyword>
<proteinExistence type="inferred from homology"/>
<keyword evidence="2" id="KW-0808">Transferase</keyword>
<evidence type="ECO:0000256" key="2">
    <source>
        <dbReference type="ARBA" id="ARBA00022679"/>
    </source>
</evidence>
<dbReference type="InterPro" id="IPR022630">
    <property type="entry name" value="S-AdoMet_synt_C"/>
</dbReference>
<dbReference type="GO" id="GO:0046872">
    <property type="term" value="F:metal ion binding"/>
    <property type="evidence" value="ECO:0007669"/>
    <property type="project" value="UniProtKB-KW"/>
</dbReference>
<dbReference type="EC" id="2.5.1.6" evidence="8"/>